<dbReference type="AlphaFoldDB" id="A0A7Y0Q808"/>
<dbReference type="RefSeq" id="WP_169074897.1">
    <property type="nucleotide sequence ID" value="NZ_JABBXH010000002.1"/>
</dbReference>
<keyword evidence="2" id="KW-1185">Reference proteome</keyword>
<dbReference type="Proteomes" id="UP000568664">
    <property type="component" value="Unassembled WGS sequence"/>
</dbReference>
<dbReference type="EMBL" id="JABBXH010000002">
    <property type="protein sequence ID" value="NMP31595.1"/>
    <property type="molecule type" value="Genomic_DNA"/>
</dbReference>
<gene>
    <name evidence="1" type="ORF">HII17_08475</name>
</gene>
<reference evidence="1 2" key="1">
    <citation type="submission" date="2020-04" db="EMBL/GenBank/DDBJ databases">
        <title>Thalassotalea sp. M1531, isolated from the surface of marine red alga.</title>
        <authorList>
            <person name="Pang L."/>
            <person name="Lu D.-C."/>
        </authorList>
    </citation>
    <scope>NUCLEOTIDE SEQUENCE [LARGE SCALE GENOMIC DNA]</scope>
    <source>
        <strain evidence="1 2">M1531</strain>
    </source>
</reference>
<protein>
    <submittedName>
        <fullName evidence="1">DUF1365 domain-containing protein</fullName>
    </submittedName>
</protein>
<sequence>MIVQSQNQEQSKKAIKSAIYSGIVRHRRYSPRSNQFSYKLYMLALDIDEVANNEVNQGLIGKSWYKPIRIEQKDYLKGEPGTLKQRIKDKVASLGGTKPLERITMLVQVRCLGLYFSPANFYFCYNKHNNCEYMLVEVSNTPWNKRHYYLVDMLQISPTDKEFHVSPFMDLAMQYHWKVKAPQSEVNSKMLVHIENVKQDSGKVFDATLALANQQLTSLSSTKLFLTYPMMTLKVILGIYYQAIRLFAKRIPFVSYQTKKL</sequence>
<evidence type="ECO:0000313" key="1">
    <source>
        <dbReference type="EMBL" id="NMP31595.1"/>
    </source>
</evidence>
<organism evidence="1 2">
    <name type="scientific">Thalassotalea algicola</name>
    <dbReference type="NCBI Taxonomy" id="2716224"/>
    <lineage>
        <taxon>Bacteria</taxon>
        <taxon>Pseudomonadati</taxon>
        <taxon>Pseudomonadota</taxon>
        <taxon>Gammaproteobacteria</taxon>
        <taxon>Alteromonadales</taxon>
        <taxon>Colwelliaceae</taxon>
        <taxon>Thalassotalea</taxon>
    </lineage>
</organism>
<accession>A0A7Y0Q808</accession>
<dbReference type="Pfam" id="PF07103">
    <property type="entry name" value="DUF1365"/>
    <property type="match status" value="1"/>
</dbReference>
<dbReference type="InterPro" id="IPR010775">
    <property type="entry name" value="DUF1365"/>
</dbReference>
<evidence type="ECO:0000313" key="2">
    <source>
        <dbReference type="Proteomes" id="UP000568664"/>
    </source>
</evidence>
<comment type="caution">
    <text evidence="1">The sequence shown here is derived from an EMBL/GenBank/DDBJ whole genome shotgun (WGS) entry which is preliminary data.</text>
</comment>
<name>A0A7Y0Q808_9GAMM</name>
<proteinExistence type="predicted"/>
<dbReference type="PANTHER" id="PTHR33973:SF4">
    <property type="entry name" value="OS07G0153300 PROTEIN"/>
    <property type="match status" value="1"/>
</dbReference>
<dbReference type="PANTHER" id="PTHR33973">
    <property type="entry name" value="OS07G0153300 PROTEIN"/>
    <property type="match status" value="1"/>
</dbReference>